<dbReference type="Proteomes" id="UP000018733">
    <property type="component" value="Unassembled WGS sequence"/>
</dbReference>
<dbReference type="EMBL" id="AYXT01000009">
    <property type="protein sequence ID" value="ETF03255.1"/>
    <property type="molecule type" value="Genomic_DNA"/>
</dbReference>
<protein>
    <submittedName>
        <fullName evidence="1">Uncharacterized protein</fullName>
    </submittedName>
</protein>
<accession>V8QVB4</accession>
<reference evidence="1 2" key="1">
    <citation type="journal article" date="2014" name="Genome Announc.">
        <title>Draft Genome Sequence of Advenella kashmirensis Strain W13003, a Polycyclic Aromatic Hydrocarbon-Degrading Bacterium.</title>
        <authorList>
            <person name="Wang X."/>
            <person name="Jin D."/>
            <person name="Zhou L."/>
            <person name="Wu L."/>
            <person name="An W."/>
            <person name="Zhao L."/>
        </authorList>
    </citation>
    <scope>NUCLEOTIDE SEQUENCE [LARGE SCALE GENOMIC DNA]</scope>
    <source>
        <strain evidence="1 2">W13003</strain>
    </source>
</reference>
<dbReference type="AlphaFoldDB" id="V8QVB4"/>
<dbReference type="PATRIC" id="fig|1424334.3.peg.2149"/>
<dbReference type="HOGENOM" id="CLU_3057693_0_0_4"/>
<name>V8QVB4_9BURK</name>
<proteinExistence type="predicted"/>
<keyword evidence="2" id="KW-1185">Reference proteome</keyword>
<dbReference type="STRING" id="1424334.W822_10680"/>
<organism evidence="1 2">
    <name type="scientific">Advenella kashmirensis W13003</name>
    <dbReference type="NCBI Taxonomy" id="1424334"/>
    <lineage>
        <taxon>Bacteria</taxon>
        <taxon>Pseudomonadati</taxon>
        <taxon>Pseudomonadota</taxon>
        <taxon>Betaproteobacteria</taxon>
        <taxon>Burkholderiales</taxon>
        <taxon>Alcaligenaceae</taxon>
    </lineage>
</organism>
<sequence length="53" mass="5718">MRTLFFVIVLANLLTYGLGAGWFGLKPGESRLGAVVRTPTEFRPGAIEVGPLK</sequence>
<evidence type="ECO:0000313" key="2">
    <source>
        <dbReference type="Proteomes" id="UP000018733"/>
    </source>
</evidence>
<evidence type="ECO:0000313" key="1">
    <source>
        <dbReference type="EMBL" id="ETF03255.1"/>
    </source>
</evidence>
<gene>
    <name evidence="1" type="ORF">W822_10680</name>
</gene>
<comment type="caution">
    <text evidence="1">The sequence shown here is derived from an EMBL/GenBank/DDBJ whole genome shotgun (WGS) entry which is preliminary data.</text>
</comment>
<dbReference type="RefSeq" id="WP_024005104.1">
    <property type="nucleotide sequence ID" value="NZ_KI650979.1"/>
</dbReference>